<dbReference type="GO" id="GO:0005886">
    <property type="term" value="C:plasma membrane"/>
    <property type="evidence" value="ECO:0007669"/>
    <property type="project" value="UniProtKB-SubCell"/>
</dbReference>
<keyword evidence="1 10" id="KW-1003">Cell membrane</keyword>
<reference evidence="14 15" key="1">
    <citation type="journal article" date="2016" name="Nat. Commun.">
        <title>Thousands of microbial genomes shed light on interconnected biogeochemical processes in an aquifer system.</title>
        <authorList>
            <person name="Anantharaman K."/>
            <person name="Brown C.T."/>
            <person name="Hug L.A."/>
            <person name="Sharon I."/>
            <person name="Castelle C.J."/>
            <person name="Probst A.J."/>
            <person name="Thomas B.C."/>
            <person name="Singh A."/>
            <person name="Wilkins M.J."/>
            <person name="Karaoz U."/>
            <person name="Brodie E.L."/>
            <person name="Williams K.H."/>
            <person name="Hubbard S.S."/>
            <person name="Banfield J.F."/>
        </authorList>
    </citation>
    <scope>NUCLEOTIDE SEQUENCE [LARGE SCALE GENOMIC DNA]</scope>
</reference>
<feature type="binding site" evidence="10">
    <location>
        <position position="201"/>
    </location>
    <ligand>
        <name>UDP-N-acetyl-alpha-D-glucosamine</name>
        <dbReference type="ChEBI" id="CHEBI:57705"/>
    </ligand>
</feature>
<evidence type="ECO:0000256" key="6">
    <source>
        <dbReference type="ARBA" id="ARBA00022984"/>
    </source>
</evidence>
<dbReference type="InterPro" id="IPR006009">
    <property type="entry name" value="GlcNAc_MurG"/>
</dbReference>
<keyword evidence="8 10" id="KW-0131">Cell cycle</keyword>
<evidence type="ECO:0000259" key="13">
    <source>
        <dbReference type="Pfam" id="PF04101"/>
    </source>
</evidence>
<keyword evidence="4 10" id="KW-0808">Transferase</keyword>
<protein>
    <recommendedName>
        <fullName evidence="10">UDP-N-acetylglucosamine--N-acetylmuramyl-(pentapeptide) pyrophosphoryl-undecaprenol N-acetylglucosamine transferase</fullName>
        <ecNumber evidence="10">2.4.1.227</ecNumber>
    </recommendedName>
    <alternativeName>
        <fullName evidence="10">Undecaprenyl-PP-MurNAc-pentapeptide-UDPGlcNAc GlcNAc transferase</fullName>
    </alternativeName>
</protein>
<dbReference type="InterPro" id="IPR007235">
    <property type="entry name" value="Glyco_trans_28_C"/>
</dbReference>
<evidence type="ECO:0000259" key="12">
    <source>
        <dbReference type="Pfam" id="PF03033"/>
    </source>
</evidence>
<keyword evidence="11" id="KW-1133">Transmembrane helix</keyword>
<dbReference type="HAMAP" id="MF_00033">
    <property type="entry name" value="MurG"/>
    <property type="match status" value="1"/>
</dbReference>
<keyword evidence="5 10" id="KW-0133">Cell shape</keyword>
<organism evidence="14 15">
    <name type="scientific">Candidatus Yanofskybacteria bacterium RIFCSPHIGHO2_01_FULL_41_26</name>
    <dbReference type="NCBI Taxonomy" id="1802661"/>
    <lineage>
        <taxon>Bacteria</taxon>
        <taxon>Candidatus Yanofskyibacteriota</taxon>
    </lineage>
</organism>
<dbReference type="GO" id="GO:0005975">
    <property type="term" value="P:carbohydrate metabolic process"/>
    <property type="evidence" value="ECO:0007669"/>
    <property type="project" value="InterPro"/>
</dbReference>
<evidence type="ECO:0000256" key="10">
    <source>
        <dbReference type="HAMAP-Rule" id="MF_00033"/>
    </source>
</evidence>
<dbReference type="SUPFAM" id="SSF53756">
    <property type="entry name" value="UDP-Glycosyltransferase/glycogen phosphorylase"/>
    <property type="match status" value="1"/>
</dbReference>
<keyword evidence="3 10" id="KW-0328">Glycosyltransferase</keyword>
<feature type="domain" description="Glycosyltransferase family 28 N-terminal" evidence="12">
    <location>
        <begin position="6"/>
        <end position="149"/>
    </location>
</feature>
<sequence>MANYRILLLGGGSGGHVFPLVAVANALKEKSEQNGISLELMILGEGKFIAKAATDAGLNFQSILAGKLRRYFSLLNVLDIFKVLIGFFQALWHIFWFMPDVVFAKGGYASLSGAFVAKLYFIPLFVHESDSIPGLANRILGRLAKTVFISFASSDKYFKTGKTVLTGNPVRKELVSGDKSTGIQSFGLNPNLKTVLVLGGSQGAQRINQIVLESIVLMTKEFQVIHQCGESQHKAVKAEEDKIIKEGQGEYSDTVKMNYKLYPFFSEKELAMAYAVSDVIVSRAGAGSLFEIAALGKPAILIPLSTNASRGEQITNALEFSKFGASMIEEENLTPHILINQINSLLQPEKYNTVSQNLKTLAMPDAAEKIALVLLTSQS</sequence>
<evidence type="ECO:0000256" key="7">
    <source>
        <dbReference type="ARBA" id="ARBA00023136"/>
    </source>
</evidence>
<comment type="function">
    <text evidence="10">Cell wall formation. Catalyzes the transfer of a GlcNAc subunit on undecaprenyl-pyrophosphoryl-MurNAc-pentapeptide (lipid intermediate I) to form undecaprenyl-pyrophosphoryl-MurNAc-(pentapeptide)GlcNAc (lipid intermediate II).</text>
</comment>
<feature type="transmembrane region" description="Helical" evidence="11">
    <location>
        <begin position="71"/>
        <end position="95"/>
    </location>
</feature>
<dbReference type="GO" id="GO:0051991">
    <property type="term" value="F:UDP-N-acetyl-D-glucosamine:N-acetylmuramoyl-L-alanyl-D-glutamyl-meso-2,6-diaminopimelyl-D-alanyl-D-alanine-diphosphoundecaprenol 4-beta-N-acetylglucosaminlytransferase activity"/>
    <property type="evidence" value="ECO:0007669"/>
    <property type="project" value="RHEA"/>
</dbReference>
<comment type="subcellular location">
    <subcellularLocation>
        <location evidence="10">Cell membrane</location>
        <topology evidence="10">Peripheral membrane protein</topology>
        <orientation evidence="10">Cytoplasmic side</orientation>
    </subcellularLocation>
</comment>
<comment type="catalytic activity">
    <reaction evidence="10">
        <text>di-trans,octa-cis-undecaprenyl diphospho-N-acetyl-alpha-D-muramoyl-L-alanyl-D-glutamyl-meso-2,6-diaminopimeloyl-D-alanyl-D-alanine + UDP-N-acetyl-alpha-D-glucosamine = di-trans,octa-cis-undecaprenyl diphospho-[N-acetyl-alpha-D-glucosaminyl-(1-&gt;4)]-N-acetyl-alpha-D-muramoyl-L-alanyl-D-glutamyl-meso-2,6-diaminopimeloyl-D-alanyl-D-alanine + UDP + H(+)</text>
        <dbReference type="Rhea" id="RHEA:31227"/>
        <dbReference type="ChEBI" id="CHEBI:15378"/>
        <dbReference type="ChEBI" id="CHEBI:57705"/>
        <dbReference type="ChEBI" id="CHEBI:58223"/>
        <dbReference type="ChEBI" id="CHEBI:61387"/>
        <dbReference type="ChEBI" id="CHEBI:61388"/>
        <dbReference type="EC" id="2.4.1.227"/>
    </reaction>
</comment>
<accession>A0A1F8EEH0</accession>
<dbReference type="InterPro" id="IPR004276">
    <property type="entry name" value="GlycoTrans_28_N"/>
</dbReference>
<keyword evidence="11" id="KW-0812">Transmembrane</keyword>
<evidence type="ECO:0000256" key="3">
    <source>
        <dbReference type="ARBA" id="ARBA00022676"/>
    </source>
</evidence>
<evidence type="ECO:0000313" key="15">
    <source>
        <dbReference type="Proteomes" id="UP000176893"/>
    </source>
</evidence>
<evidence type="ECO:0000256" key="4">
    <source>
        <dbReference type="ARBA" id="ARBA00022679"/>
    </source>
</evidence>
<comment type="caution">
    <text evidence="10">Lacks conserved residue(s) required for the propagation of feature annotation.</text>
</comment>
<dbReference type="GO" id="GO:0071555">
    <property type="term" value="P:cell wall organization"/>
    <property type="evidence" value="ECO:0007669"/>
    <property type="project" value="UniProtKB-KW"/>
</dbReference>
<dbReference type="GO" id="GO:0009252">
    <property type="term" value="P:peptidoglycan biosynthetic process"/>
    <property type="evidence" value="ECO:0007669"/>
    <property type="project" value="UniProtKB-UniRule"/>
</dbReference>
<keyword evidence="9 10" id="KW-0961">Cell wall biogenesis/degradation</keyword>
<proteinExistence type="inferred from homology"/>
<dbReference type="GO" id="GO:0051301">
    <property type="term" value="P:cell division"/>
    <property type="evidence" value="ECO:0007669"/>
    <property type="project" value="UniProtKB-KW"/>
</dbReference>
<dbReference type="EC" id="2.4.1.227" evidence="10"/>
<feature type="binding site" evidence="10">
    <location>
        <position position="171"/>
    </location>
    <ligand>
        <name>UDP-N-acetyl-alpha-D-glucosamine</name>
        <dbReference type="ChEBI" id="CHEBI:57705"/>
    </ligand>
</feature>
<dbReference type="Proteomes" id="UP000176893">
    <property type="component" value="Unassembled WGS sequence"/>
</dbReference>
<evidence type="ECO:0000256" key="2">
    <source>
        <dbReference type="ARBA" id="ARBA00022618"/>
    </source>
</evidence>
<dbReference type="Pfam" id="PF04101">
    <property type="entry name" value="Glyco_tran_28_C"/>
    <property type="match status" value="1"/>
</dbReference>
<dbReference type="EMBL" id="MGJB01000001">
    <property type="protein sequence ID" value="OGM99263.1"/>
    <property type="molecule type" value="Genomic_DNA"/>
</dbReference>
<keyword evidence="2 10" id="KW-0132">Cell division</keyword>
<evidence type="ECO:0000313" key="14">
    <source>
        <dbReference type="EMBL" id="OGM99263.1"/>
    </source>
</evidence>
<dbReference type="CDD" id="cd03785">
    <property type="entry name" value="GT28_MurG"/>
    <property type="match status" value="1"/>
</dbReference>
<feature type="domain" description="Glycosyl transferase family 28 C-terminal" evidence="13">
    <location>
        <begin position="194"/>
        <end position="369"/>
    </location>
</feature>
<evidence type="ECO:0000256" key="11">
    <source>
        <dbReference type="SAM" id="Phobius"/>
    </source>
</evidence>
<feature type="binding site" evidence="10">
    <location>
        <position position="313"/>
    </location>
    <ligand>
        <name>UDP-N-acetyl-alpha-D-glucosamine</name>
        <dbReference type="ChEBI" id="CHEBI:57705"/>
    </ligand>
</feature>
<dbReference type="STRING" id="1802661.A2649_03940"/>
<dbReference type="GO" id="GO:0050511">
    <property type="term" value="F:undecaprenyldiphospho-muramoylpentapeptide beta-N-acetylglucosaminyltransferase activity"/>
    <property type="evidence" value="ECO:0007669"/>
    <property type="project" value="UniProtKB-UniRule"/>
</dbReference>
<evidence type="ECO:0000256" key="1">
    <source>
        <dbReference type="ARBA" id="ARBA00022475"/>
    </source>
</evidence>
<evidence type="ECO:0000256" key="8">
    <source>
        <dbReference type="ARBA" id="ARBA00023306"/>
    </source>
</evidence>
<keyword evidence="6 10" id="KW-0573">Peptidoglycan synthesis</keyword>
<evidence type="ECO:0000256" key="5">
    <source>
        <dbReference type="ARBA" id="ARBA00022960"/>
    </source>
</evidence>
<comment type="pathway">
    <text evidence="10">Cell wall biogenesis; peptidoglycan biosynthesis.</text>
</comment>
<keyword evidence="7 10" id="KW-0472">Membrane</keyword>
<dbReference type="GO" id="GO:0008360">
    <property type="term" value="P:regulation of cell shape"/>
    <property type="evidence" value="ECO:0007669"/>
    <property type="project" value="UniProtKB-KW"/>
</dbReference>
<comment type="caution">
    <text evidence="14">The sequence shown here is derived from an EMBL/GenBank/DDBJ whole genome shotgun (WGS) entry which is preliminary data.</text>
</comment>
<gene>
    <name evidence="10" type="primary">murG</name>
    <name evidence="14" type="ORF">A2649_03940</name>
</gene>
<dbReference type="NCBIfam" id="TIGR01133">
    <property type="entry name" value="murG"/>
    <property type="match status" value="1"/>
</dbReference>
<feature type="binding site" evidence="10">
    <location>
        <begin position="13"/>
        <end position="15"/>
    </location>
    <ligand>
        <name>UDP-N-acetyl-alpha-D-glucosamine</name>
        <dbReference type="ChEBI" id="CHEBI:57705"/>
    </ligand>
</feature>
<dbReference type="Pfam" id="PF03033">
    <property type="entry name" value="Glyco_transf_28"/>
    <property type="match status" value="1"/>
</dbReference>
<dbReference type="UniPathway" id="UPA00219"/>
<dbReference type="PANTHER" id="PTHR21015:SF27">
    <property type="entry name" value="UDP-N-ACETYLGLUCOSAMINE--N-ACETYLMURAMYL-(PENTAPEPTIDE) PYROPHOSPHORYL-UNDECAPRENOL N-ACETYLGLUCOSAMINE TRANSFERASE"/>
    <property type="match status" value="1"/>
</dbReference>
<name>A0A1F8EEH0_9BACT</name>
<dbReference type="PANTHER" id="PTHR21015">
    <property type="entry name" value="UDP-N-ACETYLGLUCOSAMINE--N-ACETYLMURAMYL-(PENTAPEPTIDE) PYROPHOSPHORYL-UNDECAPRENOL N-ACETYLGLUCOSAMINE TRANSFERASE 1"/>
    <property type="match status" value="1"/>
</dbReference>
<dbReference type="Gene3D" id="3.40.50.2000">
    <property type="entry name" value="Glycogen Phosphorylase B"/>
    <property type="match status" value="2"/>
</dbReference>
<dbReference type="AlphaFoldDB" id="A0A1F8EEH0"/>
<comment type="similarity">
    <text evidence="10">Belongs to the glycosyltransferase 28 family. MurG subfamily.</text>
</comment>
<evidence type="ECO:0000256" key="9">
    <source>
        <dbReference type="ARBA" id="ARBA00023316"/>
    </source>
</evidence>